<feature type="region of interest" description="Disordered" evidence="1">
    <location>
        <begin position="43"/>
        <end position="72"/>
    </location>
</feature>
<protein>
    <submittedName>
        <fullName evidence="2">Uncharacterized protein</fullName>
    </submittedName>
</protein>
<organism evidence="2 3">
    <name type="scientific">Collybiopsis luxurians FD-317 M1</name>
    <dbReference type="NCBI Taxonomy" id="944289"/>
    <lineage>
        <taxon>Eukaryota</taxon>
        <taxon>Fungi</taxon>
        <taxon>Dikarya</taxon>
        <taxon>Basidiomycota</taxon>
        <taxon>Agaricomycotina</taxon>
        <taxon>Agaricomycetes</taxon>
        <taxon>Agaricomycetidae</taxon>
        <taxon>Agaricales</taxon>
        <taxon>Marasmiineae</taxon>
        <taxon>Omphalotaceae</taxon>
        <taxon>Collybiopsis</taxon>
        <taxon>Collybiopsis luxurians</taxon>
    </lineage>
</organism>
<evidence type="ECO:0000256" key="1">
    <source>
        <dbReference type="SAM" id="MobiDB-lite"/>
    </source>
</evidence>
<keyword evidence="3" id="KW-1185">Reference proteome</keyword>
<sequence>MILDDKTLPLTPTEVKSGNPVIQVIKDVPDAPPSYDIVVTAETSSLHSGQPTELSEPDSSYSPPSNPYRLRSNYASSSTVTVSAAGDASSSASLYEPNLAPLPLTSPSSSTPYTPPTFIPKHKRSWFGGKSRTIKEVREWASNVIQDLLGRSVDLEECKTVLSGCKDALSTYNIAISTFLQEPLFQQHTFFHWSVVNRPSESTRFPSLLSALLPFGSPLTDETRADIRHACLLINDQGLFQSLRCHRDFMRLPTSHEMVFGDGIPIDDITVENMPSAEPAFLVKMDIAQFVKRMNFEKDVTLEFIAQRDKHPKWDLTLTLLENSESTPIDSRFVIEDVSPSHDDPSYTSSKPKPSQDIRMKHSMLVPAKKDKIVVSLEDGSLIGSSIRSP</sequence>
<dbReference type="Proteomes" id="UP000053593">
    <property type="component" value="Unassembled WGS sequence"/>
</dbReference>
<dbReference type="HOGENOM" id="CLU_026023_0_0_1"/>
<evidence type="ECO:0000313" key="2">
    <source>
        <dbReference type="EMBL" id="KIK63063.1"/>
    </source>
</evidence>
<gene>
    <name evidence="2" type="ORF">GYMLUDRAFT_989120</name>
</gene>
<feature type="compositionally biased region" description="Low complexity" evidence="1">
    <location>
        <begin position="53"/>
        <end position="72"/>
    </location>
</feature>
<feature type="compositionally biased region" description="Polar residues" evidence="1">
    <location>
        <begin position="43"/>
        <end position="52"/>
    </location>
</feature>
<name>A0A0D0D1M2_9AGAR</name>
<dbReference type="OrthoDB" id="2959034at2759"/>
<proteinExistence type="predicted"/>
<reference evidence="2 3" key="1">
    <citation type="submission" date="2014-04" db="EMBL/GenBank/DDBJ databases">
        <title>Evolutionary Origins and Diversification of the Mycorrhizal Mutualists.</title>
        <authorList>
            <consortium name="DOE Joint Genome Institute"/>
            <consortium name="Mycorrhizal Genomics Consortium"/>
            <person name="Kohler A."/>
            <person name="Kuo A."/>
            <person name="Nagy L.G."/>
            <person name="Floudas D."/>
            <person name="Copeland A."/>
            <person name="Barry K.W."/>
            <person name="Cichocki N."/>
            <person name="Veneault-Fourrey C."/>
            <person name="LaButti K."/>
            <person name="Lindquist E.A."/>
            <person name="Lipzen A."/>
            <person name="Lundell T."/>
            <person name="Morin E."/>
            <person name="Murat C."/>
            <person name="Riley R."/>
            <person name="Ohm R."/>
            <person name="Sun H."/>
            <person name="Tunlid A."/>
            <person name="Henrissat B."/>
            <person name="Grigoriev I.V."/>
            <person name="Hibbett D.S."/>
            <person name="Martin F."/>
        </authorList>
    </citation>
    <scope>NUCLEOTIDE SEQUENCE [LARGE SCALE GENOMIC DNA]</scope>
    <source>
        <strain evidence="2 3">FD-317 M1</strain>
    </source>
</reference>
<feature type="region of interest" description="Disordered" evidence="1">
    <location>
        <begin position="338"/>
        <end position="359"/>
    </location>
</feature>
<accession>A0A0D0D1M2</accession>
<dbReference type="EMBL" id="KN834765">
    <property type="protein sequence ID" value="KIK63063.1"/>
    <property type="molecule type" value="Genomic_DNA"/>
</dbReference>
<dbReference type="AlphaFoldDB" id="A0A0D0D1M2"/>
<evidence type="ECO:0000313" key="3">
    <source>
        <dbReference type="Proteomes" id="UP000053593"/>
    </source>
</evidence>